<feature type="region of interest" description="Disordered" evidence="1">
    <location>
        <begin position="161"/>
        <end position="184"/>
    </location>
</feature>
<reference evidence="3 4" key="1">
    <citation type="submission" date="2019-03" db="EMBL/GenBank/DDBJ databases">
        <title>Genomic Encyclopedia of Type Strains, Phase IV (KMG-IV): sequencing the most valuable type-strain genomes for metagenomic binning, comparative biology and taxonomic classification.</title>
        <authorList>
            <person name="Goeker M."/>
        </authorList>
    </citation>
    <scope>NUCLEOTIDE SEQUENCE [LARGE SCALE GENOMIC DNA]</scope>
    <source>
        <strain evidence="3 4">DSM 9035</strain>
    </source>
</reference>
<accession>A0A4R3LY01</accession>
<keyword evidence="4" id="KW-1185">Reference proteome</keyword>
<comment type="caution">
    <text evidence="3">The sequence shown here is derived from an EMBL/GenBank/DDBJ whole genome shotgun (WGS) entry which is preliminary data.</text>
</comment>
<feature type="compositionally biased region" description="Basic and acidic residues" evidence="1">
    <location>
        <begin position="42"/>
        <end position="51"/>
    </location>
</feature>
<gene>
    <name evidence="3" type="ORF">EDC64_104118</name>
</gene>
<dbReference type="InterPro" id="IPR012899">
    <property type="entry name" value="LTXXQ"/>
</dbReference>
<dbReference type="RefSeq" id="WP_132030904.1">
    <property type="nucleotide sequence ID" value="NZ_SMAI01000004.1"/>
</dbReference>
<keyword evidence="2" id="KW-0732">Signal</keyword>
<feature type="region of interest" description="Disordered" evidence="1">
    <location>
        <begin position="21"/>
        <end position="51"/>
    </location>
</feature>
<evidence type="ECO:0000256" key="2">
    <source>
        <dbReference type="SAM" id="SignalP"/>
    </source>
</evidence>
<sequence>MKKTVIAATAAALIAGSAIAYAANPGPAGGPPGGPPAAGQDAGRDAGPRWKPTQEDRAALLDARIAALKAGLKLTPDQDKLWPAVEAALRDTAKDAVARRAERADRPRSAEPDPIARLRFQADMMTKRAADLTKIADAAGPLYQTLDDGQKHRLQILLRKEFRAMGPHGGPHGPQGGPPGPRRG</sequence>
<name>A0A4R3LY01_9HYPH</name>
<feature type="signal peptide" evidence="2">
    <location>
        <begin position="1"/>
        <end position="22"/>
    </location>
</feature>
<evidence type="ECO:0000256" key="1">
    <source>
        <dbReference type="SAM" id="MobiDB-lite"/>
    </source>
</evidence>
<protein>
    <submittedName>
        <fullName evidence="3">LTXXQ motif family protein</fullName>
    </submittedName>
</protein>
<dbReference type="Pfam" id="PF07813">
    <property type="entry name" value="LTXXQ"/>
    <property type="match status" value="1"/>
</dbReference>
<dbReference type="OrthoDB" id="8451554at2"/>
<dbReference type="AlphaFoldDB" id="A0A4R3LY01"/>
<feature type="chain" id="PRO_5020380526" evidence="2">
    <location>
        <begin position="23"/>
        <end position="184"/>
    </location>
</feature>
<dbReference type="Proteomes" id="UP000294664">
    <property type="component" value="Unassembled WGS sequence"/>
</dbReference>
<evidence type="ECO:0000313" key="4">
    <source>
        <dbReference type="Proteomes" id="UP000294664"/>
    </source>
</evidence>
<dbReference type="GO" id="GO:0042597">
    <property type="term" value="C:periplasmic space"/>
    <property type="evidence" value="ECO:0007669"/>
    <property type="project" value="InterPro"/>
</dbReference>
<evidence type="ECO:0000313" key="3">
    <source>
        <dbReference type="EMBL" id="TCT05561.1"/>
    </source>
</evidence>
<proteinExistence type="predicted"/>
<organism evidence="3 4">
    <name type="scientific">Aquabacter spiritensis</name>
    <dbReference type="NCBI Taxonomy" id="933073"/>
    <lineage>
        <taxon>Bacteria</taxon>
        <taxon>Pseudomonadati</taxon>
        <taxon>Pseudomonadota</taxon>
        <taxon>Alphaproteobacteria</taxon>
        <taxon>Hyphomicrobiales</taxon>
        <taxon>Xanthobacteraceae</taxon>
        <taxon>Aquabacter</taxon>
    </lineage>
</organism>
<dbReference type="EMBL" id="SMAI01000004">
    <property type="protein sequence ID" value="TCT05561.1"/>
    <property type="molecule type" value="Genomic_DNA"/>
</dbReference>